<protein>
    <submittedName>
        <fullName evidence="1">Uncharacterized protein</fullName>
    </submittedName>
</protein>
<evidence type="ECO:0000313" key="2">
    <source>
        <dbReference type="Proteomes" id="UP000593564"/>
    </source>
</evidence>
<reference evidence="1 2" key="2">
    <citation type="submission" date="2020-07" db="EMBL/GenBank/DDBJ databases">
        <title>Genome assembly of wild tea tree DASZ reveals pedigree and selection history of tea varieties.</title>
        <authorList>
            <person name="Zhang W."/>
        </authorList>
    </citation>
    <scope>NUCLEOTIDE SEQUENCE [LARGE SCALE GENOMIC DNA]</scope>
    <source>
        <strain evidence="2">cv. G240</strain>
        <tissue evidence="1">Leaf</tissue>
    </source>
</reference>
<name>A0A7J7GA64_CAMSI</name>
<dbReference type="EMBL" id="JACBKZ010000012">
    <property type="protein sequence ID" value="KAF5937650.1"/>
    <property type="molecule type" value="Genomic_DNA"/>
</dbReference>
<organism evidence="1 2">
    <name type="scientific">Camellia sinensis</name>
    <name type="common">Tea plant</name>
    <name type="synonym">Thea sinensis</name>
    <dbReference type="NCBI Taxonomy" id="4442"/>
    <lineage>
        <taxon>Eukaryota</taxon>
        <taxon>Viridiplantae</taxon>
        <taxon>Streptophyta</taxon>
        <taxon>Embryophyta</taxon>
        <taxon>Tracheophyta</taxon>
        <taxon>Spermatophyta</taxon>
        <taxon>Magnoliopsida</taxon>
        <taxon>eudicotyledons</taxon>
        <taxon>Gunneridae</taxon>
        <taxon>Pentapetalae</taxon>
        <taxon>asterids</taxon>
        <taxon>Ericales</taxon>
        <taxon>Theaceae</taxon>
        <taxon>Camellia</taxon>
    </lineage>
</organism>
<dbReference type="Proteomes" id="UP000593564">
    <property type="component" value="Unassembled WGS sequence"/>
</dbReference>
<gene>
    <name evidence="1" type="ORF">HYC85_025156</name>
</gene>
<keyword evidence="2" id="KW-1185">Reference proteome</keyword>
<evidence type="ECO:0000313" key="1">
    <source>
        <dbReference type="EMBL" id="KAF5937650.1"/>
    </source>
</evidence>
<dbReference type="AlphaFoldDB" id="A0A7J7GA64"/>
<sequence length="100" mass="11493">MYKEYIIKHVEDCNLENRENKARTIPFALFEVLCTVNKAACLQALADKDSAKSELFVPYNILPLDQGGVHHAITQLAEISRNAWCTWIYLIGFNFALDFR</sequence>
<reference evidence="2" key="1">
    <citation type="journal article" date="2020" name="Nat. Commun.">
        <title>Genome assembly of wild tea tree DASZ reveals pedigree and selection history of tea varieties.</title>
        <authorList>
            <person name="Zhang W."/>
            <person name="Zhang Y."/>
            <person name="Qiu H."/>
            <person name="Guo Y."/>
            <person name="Wan H."/>
            <person name="Zhang X."/>
            <person name="Scossa F."/>
            <person name="Alseekh S."/>
            <person name="Zhang Q."/>
            <person name="Wang P."/>
            <person name="Xu L."/>
            <person name="Schmidt M.H."/>
            <person name="Jia X."/>
            <person name="Li D."/>
            <person name="Zhu A."/>
            <person name="Guo F."/>
            <person name="Chen W."/>
            <person name="Ni D."/>
            <person name="Usadel B."/>
            <person name="Fernie A.R."/>
            <person name="Wen W."/>
        </authorList>
    </citation>
    <scope>NUCLEOTIDE SEQUENCE [LARGE SCALE GENOMIC DNA]</scope>
    <source>
        <strain evidence="2">cv. G240</strain>
    </source>
</reference>
<comment type="caution">
    <text evidence="1">The sequence shown here is derived from an EMBL/GenBank/DDBJ whole genome shotgun (WGS) entry which is preliminary data.</text>
</comment>
<proteinExistence type="predicted"/>
<accession>A0A7J7GA64</accession>